<keyword evidence="3" id="KW-1185">Reference proteome</keyword>
<organism evidence="2 3">
    <name type="scientific">Edaphobacter aggregans</name>
    <dbReference type="NCBI Taxonomy" id="570835"/>
    <lineage>
        <taxon>Bacteria</taxon>
        <taxon>Pseudomonadati</taxon>
        <taxon>Acidobacteriota</taxon>
        <taxon>Terriglobia</taxon>
        <taxon>Terriglobales</taxon>
        <taxon>Acidobacteriaceae</taxon>
        <taxon>Edaphobacter</taxon>
    </lineage>
</organism>
<dbReference type="OrthoDB" id="116695at2"/>
<protein>
    <submittedName>
        <fullName evidence="2">Uncharacterized protein</fullName>
    </submittedName>
</protein>
<proteinExistence type="predicted"/>
<name>A0A3R9Q913_9BACT</name>
<reference evidence="2 3" key="1">
    <citation type="submission" date="2018-12" db="EMBL/GenBank/DDBJ databases">
        <title>Sequencing of bacterial isolates from soil warming experiment in Harvard Forest, Massachusetts, USA.</title>
        <authorList>
            <person name="Deangelis K."/>
        </authorList>
    </citation>
    <scope>NUCLEOTIDE SEQUENCE [LARGE SCALE GENOMIC DNA]</scope>
    <source>
        <strain evidence="2 3">EB153</strain>
    </source>
</reference>
<feature type="chain" id="PRO_5018776746" evidence="1">
    <location>
        <begin position="24"/>
        <end position="163"/>
    </location>
</feature>
<dbReference type="EMBL" id="RSDW01000001">
    <property type="protein sequence ID" value="RSL15511.1"/>
    <property type="molecule type" value="Genomic_DNA"/>
</dbReference>
<sequence length="163" mass="17873">MKIRTQLASLIVLICVLVSPALAQNTPADPKNVDQSIDTLLGDHTKVRQLVTDLQQAVAKHDAVAVAALVHYPIRVKLHGKPTYLNNAKAFVKNYDHIITPDIVAVIQNQKYEDLFVNYQGAMFGEGEVWITGFCIDNACKPPDIKVGTIQSNTNPSTKQPSP</sequence>
<accession>A0A3R9Q913</accession>
<feature type="signal peptide" evidence="1">
    <location>
        <begin position="1"/>
        <end position="23"/>
    </location>
</feature>
<keyword evidence="1" id="KW-0732">Signal</keyword>
<dbReference type="Proteomes" id="UP000269669">
    <property type="component" value="Unassembled WGS sequence"/>
</dbReference>
<evidence type="ECO:0000313" key="3">
    <source>
        <dbReference type="Proteomes" id="UP000269669"/>
    </source>
</evidence>
<gene>
    <name evidence="2" type="ORF">EDE15_1001</name>
</gene>
<evidence type="ECO:0000256" key="1">
    <source>
        <dbReference type="SAM" id="SignalP"/>
    </source>
</evidence>
<dbReference type="AlphaFoldDB" id="A0A3R9Q913"/>
<comment type="caution">
    <text evidence="2">The sequence shown here is derived from an EMBL/GenBank/DDBJ whole genome shotgun (WGS) entry which is preliminary data.</text>
</comment>
<evidence type="ECO:0000313" key="2">
    <source>
        <dbReference type="EMBL" id="RSL15511.1"/>
    </source>
</evidence>
<dbReference type="RefSeq" id="WP_125484245.1">
    <property type="nucleotide sequence ID" value="NZ_RSDW01000001.1"/>
</dbReference>